<dbReference type="EMBL" id="BDIP01006914">
    <property type="protein sequence ID" value="GCA64332.1"/>
    <property type="molecule type" value="Genomic_DNA"/>
</dbReference>
<comment type="caution">
    <text evidence="1">The sequence shown here is derived from an EMBL/GenBank/DDBJ whole genome shotgun (WGS) entry which is preliminary data.</text>
</comment>
<proteinExistence type="predicted"/>
<protein>
    <submittedName>
        <fullName evidence="1">Uncharacterized protein</fullName>
    </submittedName>
</protein>
<evidence type="ECO:0000313" key="2">
    <source>
        <dbReference type="Proteomes" id="UP000265618"/>
    </source>
</evidence>
<accession>A0A391P9M0</accession>
<name>A0A391P9M0_9EUKA</name>
<keyword evidence="2" id="KW-1185">Reference proteome</keyword>
<organism evidence="1 2">
    <name type="scientific">Kipferlia bialata</name>
    <dbReference type="NCBI Taxonomy" id="797122"/>
    <lineage>
        <taxon>Eukaryota</taxon>
        <taxon>Metamonada</taxon>
        <taxon>Carpediemonas-like organisms</taxon>
        <taxon>Kipferlia</taxon>
    </lineage>
</organism>
<sequence>SVFQDEHCEPYTRGTLSHDHGLGLFYKRWGAEGRRFSMIRPILQ</sequence>
<gene>
    <name evidence="1" type="ORF">KIPB_013957</name>
</gene>
<feature type="non-terminal residue" evidence="1">
    <location>
        <position position="1"/>
    </location>
</feature>
<dbReference type="AlphaFoldDB" id="A0A391P9M0"/>
<reference evidence="1 2" key="1">
    <citation type="journal article" date="2018" name="PLoS ONE">
        <title>The draft genome of Kipferlia bialata reveals reductive genome evolution in fornicate parasites.</title>
        <authorList>
            <person name="Tanifuji G."/>
            <person name="Takabayashi S."/>
            <person name="Kume K."/>
            <person name="Takagi M."/>
            <person name="Nakayama T."/>
            <person name="Kamikawa R."/>
            <person name="Inagaki Y."/>
            <person name="Hashimoto T."/>
        </authorList>
    </citation>
    <scope>NUCLEOTIDE SEQUENCE [LARGE SCALE GENOMIC DNA]</scope>
    <source>
        <strain evidence="1">NY0173</strain>
    </source>
</reference>
<dbReference type="Proteomes" id="UP000265618">
    <property type="component" value="Unassembled WGS sequence"/>
</dbReference>
<evidence type="ECO:0000313" key="1">
    <source>
        <dbReference type="EMBL" id="GCA64332.1"/>
    </source>
</evidence>